<dbReference type="RefSeq" id="WP_272085912.1">
    <property type="nucleotide sequence ID" value="NZ_JAQNDL010000001.1"/>
</dbReference>
<comment type="caution">
    <text evidence="1">The sequence shown here is derived from an EMBL/GenBank/DDBJ whole genome shotgun (WGS) entry which is preliminary data.</text>
</comment>
<evidence type="ECO:0000313" key="1">
    <source>
        <dbReference type="EMBL" id="MDC0717425.1"/>
    </source>
</evidence>
<dbReference type="Proteomes" id="UP001221686">
    <property type="component" value="Unassembled WGS sequence"/>
</dbReference>
<sequence length="169" mass="18263">MTASPTRYAYVGPPELRDRARGEPGAVIDTAAALERWLSADSDAGRESLTYVVDLQGRLRVAPRRSEHIDCAGGDAVLAAGELRFARGADRRLVVREVSNQSTGYCPDPDCWPAVAAALTAAGIDHPPGFTLAFVFRRCPACAQINLVKDEWFACAVCDAELPRAWNFA</sequence>
<accession>A0ABT5DW96</accession>
<proteinExistence type="predicted"/>
<keyword evidence="2" id="KW-1185">Reference proteome</keyword>
<evidence type="ECO:0000313" key="2">
    <source>
        <dbReference type="Proteomes" id="UP001221686"/>
    </source>
</evidence>
<gene>
    <name evidence="1" type="ORF">POL25_11010</name>
</gene>
<organism evidence="1 2">
    <name type="scientific">Nannocystis bainbridge</name>
    <dbReference type="NCBI Taxonomy" id="2995303"/>
    <lineage>
        <taxon>Bacteria</taxon>
        <taxon>Pseudomonadati</taxon>
        <taxon>Myxococcota</taxon>
        <taxon>Polyangia</taxon>
        <taxon>Nannocystales</taxon>
        <taxon>Nannocystaceae</taxon>
        <taxon>Nannocystis</taxon>
    </lineage>
</organism>
<dbReference type="EMBL" id="JAQNDL010000001">
    <property type="protein sequence ID" value="MDC0717425.1"/>
    <property type="molecule type" value="Genomic_DNA"/>
</dbReference>
<name>A0ABT5DW96_9BACT</name>
<reference evidence="1 2" key="1">
    <citation type="submission" date="2022-11" db="EMBL/GenBank/DDBJ databases">
        <title>Minimal conservation of predation-associated metabolite biosynthetic gene clusters underscores biosynthetic potential of Myxococcota including descriptions for ten novel species: Archangium lansinium sp. nov., Myxococcus landrumus sp. nov., Nannocystis bai.</title>
        <authorList>
            <person name="Ahearne A."/>
            <person name="Stevens C."/>
            <person name="Dowd S."/>
        </authorList>
    </citation>
    <scope>NUCLEOTIDE SEQUENCE [LARGE SCALE GENOMIC DNA]</scope>
    <source>
        <strain evidence="1 2">BB15-2</strain>
    </source>
</reference>
<protein>
    <submittedName>
        <fullName evidence="1">Uncharacterized protein</fullName>
    </submittedName>
</protein>